<gene>
    <name evidence="3" type="ORF">ABDJ38_11185</name>
</gene>
<dbReference type="PANTHER" id="PTHR36920:SF1">
    <property type="entry name" value="OUTER MEMBRANE PROTEIN W"/>
    <property type="match status" value="1"/>
</dbReference>
<organism evidence="3 4">
    <name type="scientific">Aurantiacibacter flavus</name>
    <dbReference type="NCBI Taxonomy" id="3145232"/>
    <lineage>
        <taxon>Bacteria</taxon>
        <taxon>Pseudomonadati</taxon>
        <taxon>Pseudomonadota</taxon>
        <taxon>Alphaproteobacteria</taxon>
        <taxon>Sphingomonadales</taxon>
        <taxon>Erythrobacteraceae</taxon>
        <taxon>Aurantiacibacter</taxon>
    </lineage>
</organism>
<dbReference type="Pfam" id="PF03922">
    <property type="entry name" value="OmpW"/>
    <property type="match status" value="1"/>
</dbReference>
<feature type="chain" id="PRO_5045334606" evidence="2">
    <location>
        <begin position="26"/>
        <end position="232"/>
    </location>
</feature>
<evidence type="ECO:0000313" key="3">
    <source>
        <dbReference type="EMBL" id="MEN7537737.1"/>
    </source>
</evidence>
<name>A0ABV0CYG3_9SPHN</name>
<keyword evidence="2" id="KW-0732">Signal</keyword>
<keyword evidence="4" id="KW-1185">Reference proteome</keyword>
<dbReference type="PANTHER" id="PTHR36920">
    <property type="match status" value="1"/>
</dbReference>
<dbReference type="Proteomes" id="UP001484535">
    <property type="component" value="Unassembled WGS sequence"/>
</dbReference>
<comment type="similarity">
    <text evidence="1">Belongs to the OmpW/AlkL family.</text>
</comment>
<sequence>MKKTAYLGAAAIAAFAAALATPAAAQDAGTIEVKVLGTAVLPNGEIDSIEGGTLATTVDGLGVQTEANDNFVPTVAVEYFFSPNISVETICCVTAHHVDATAPAALAGGNLVDKIHIIPATFTLKYHLGAAGGIRPYVGAGPTYFLFIKDEVGAGAISALGATDANLDDTFGLALQAGIDVPLTESFLLSLDAKRYFVKPNAHFYDASGTELLQTQHKLDPWVLSAGVGFRF</sequence>
<dbReference type="InterPro" id="IPR011250">
    <property type="entry name" value="OMP/PagP_B-barrel"/>
</dbReference>
<evidence type="ECO:0000256" key="2">
    <source>
        <dbReference type="SAM" id="SignalP"/>
    </source>
</evidence>
<dbReference type="RefSeq" id="WP_346785176.1">
    <property type="nucleotide sequence ID" value="NZ_JBDLBR010000003.1"/>
</dbReference>
<comment type="caution">
    <text evidence="3">The sequence shown here is derived from an EMBL/GenBank/DDBJ whole genome shotgun (WGS) entry which is preliminary data.</text>
</comment>
<feature type="signal peptide" evidence="2">
    <location>
        <begin position="1"/>
        <end position="25"/>
    </location>
</feature>
<evidence type="ECO:0000256" key="1">
    <source>
        <dbReference type="ARBA" id="ARBA00009330"/>
    </source>
</evidence>
<dbReference type="EMBL" id="JBDLBR010000003">
    <property type="protein sequence ID" value="MEN7537737.1"/>
    <property type="molecule type" value="Genomic_DNA"/>
</dbReference>
<reference evidence="3 4" key="1">
    <citation type="submission" date="2024-05" db="EMBL/GenBank/DDBJ databases">
        <authorList>
            <person name="Park S."/>
        </authorList>
    </citation>
    <scope>NUCLEOTIDE SEQUENCE [LARGE SCALE GENOMIC DNA]</scope>
    <source>
        <strain evidence="3 4">DGU5</strain>
    </source>
</reference>
<protein>
    <submittedName>
        <fullName evidence="3">OmpW family outer membrane protein</fullName>
    </submittedName>
</protein>
<evidence type="ECO:0000313" key="4">
    <source>
        <dbReference type="Proteomes" id="UP001484535"/>
    </source>
</evidence>
<dbReference type="Gene3D" id="2.40.160.20">
    <property type="match status" value="1"/>
</dbReference>
<dbReference type="InterPro" id="IPR005618">
    <property type="entry name" value="OMPW"/>
</dbReference>
<accession>A0ABV0CYG3</accession>
<proteinExistence type="inferred from homology"/>
<dbReference type="SUPFAM" id="SSF56925">
    <property type="entry name" value="OMPA-like"/>
    <property type="match status" value="1"/>
</dbReference>